<comment type="caution">
    <text evidence="1">The sequence shown here is derived from an EMBL/GenBank/DDBJ whole genome shotgun (WGS) entry which is preliminary data.</text>
</comment>
<dbReference type="AlphaFoldDB" id="A0A1C7M320"/>
<reference evidence="1 2" key="1">
    <citation type="submission" date="2016-03" db="EMBL/GenBank/DDBJ databases">
        <title>Whole genome sequencing of Grifola frondosa 9006-11.</title>
        <authorList>
            <person name="Min B."/>
            <person name="Park H."/>
            <person name="Kim J.-G."/>
            <person name="Cho H."/>
            <person name="Oh Y.-L."/>
            <person name="Kong W.-S."/>
            <person name="Choi I.-G."/>
        </authorList>
    </citation>
    <scope>NUCLEOTIDE SEQUENCE [LARGE SCALE GENOMIC DNA]</scope>
    <source>
        <strain evidence="1 2">9006-11</strain>
    </source>
</reference>
<organism evidence="1 2">
    <name type="scientific">Grifola frondosa</name>
    <name type="common">Maitake</name>
    <name type="synonym">Polyporus frondosus</name>
    <dbReference type="NCBI Taxonomy" id="5627"/>
    <lineage>
        <taxon>Eukaryota</taxon>
        <taxon>Fungi</taxon>
        <taxon>Dikarya</taxon>
        <taxon>Basidiomycota</taxon>
        <taxon>Agaricomycotina</taxon>
        <taxon>Agaricomycetes</taxon>
        <taxon>Polyporales</taxon>
        <taxon>Grifolaceae</taxon>
        <taxon>Grifola</taxon>
    </lineage>
</organism>
<keyword evidence="2" id="KW-1185">Reference proteome</keyword>
<name>A0A1C7M320_GRIFR</name>
<dbReference type="Proteomes" id="UP000092993">
    <property type="component" value="Unassembled WGS sequence"/>
</dbReference>
<evidence type="ECO:0000313" key="2">
    <source>
        <dbReference type="Proteomes" id="UP000092993"/>
    </source>
</evidence>
<sequence length="197" mass="22890">MDIVEFMARPEVLIAYGLKKLISLSTAQTWMHALDYQWTKVPSGQFVNSHECADITGYRDNIFLPVLVDLDLNAWKWTDGIEMPLPEGTARPLNRVVIYWYHDESTFYAHDCRFVRWVHKSEKAVLRTKGEGLLIMAVDFISADYGWLRSPDGKELVRVLFKAGKNREGYFTNEDILEHATKAMDILQRHYRMNTTS</sequence>
<dbReference type="EMBL" id="LUGG01000013">
    <property type="protein sequence ID" value="OBZ70739.1"/>
    <property type="molecule type" value="Genomic_DNA"/>
</dbReference>
<accession>A0A1C7M320</accession>
<proteinExistence type="predicted"/>
<protein>
    <submittedName>
        <fullName evidence="1">Uncharacterized protein</fullName>
    </submittedName>
</protein>
<dbReference type="OrthoDB" id="2790899at2759"/>
<gene>
    <name evidence="1" type="ORF">A0H81_09520</name>
</gene>
<dbReference type="OMA" id="HECADIT"/>
<evidence type="ECO:0000313" key="1">
    <source>
        <dbReference type="EMBL" id="OBZ70739.1"/>
    </source>
</evidence>
<dbReference type="STRING" id="5627.A0A1C7M320"/>